<dbReference type="Pfam" id="PF12796">
    <property type="entry name" value="Ank_2"/>
    <property type="match status" value="5"/>
</dbReference>
<evidence type="ECO:0000256" key="5">
    <source>
        <dbReference type="ARBA" id="ARBA00023043"/>
    </source>
</evidence>
<sequence>MERENAAGNVSEAVTSCAKFFCLQAEGKEPLKKELLLELREGLTFLLQTMCKAGNALAIRCLLGVAAAGARQQLMAMHSPSGVNQTGLHFAAVHEHKEVVDMLLELAPEPMQLCQAVNADGMAPLHCAARDGHETTARALLKRSSNGLALLQMPQKNSSTLRPLHLAAKHGHVAVVKCFLEYAPNPTALCVESNSAGNTALHFAAAGGHTVCVQAILTHAGPPVALPDRALLLLTAVNRFDRQTALHVAADKGENPVVELLLQLAPDKGTLLAMSDKLGQTALHLASEKGHAAVVQRLLSLVGDTSGLLAARERITGQTALHMAAECGHSQAVHALLKACPYAETSLATDRCGRYTALHLAAERGHLETVRALLQHAPELERLLMAQERFAGQTALHLAAAAGHAALCKVLLEMAPSPAMLLAAKDKSGGFTPLQLACEKGQAEVVEALLEADPERAIRLKDCLDKWSGFSALHLIAYRGHEEAAKALLRGAPDKRAILALKDQRGRTAADLAADRGRRPVASLLAEALFGAVTELSRGPGNSGSTPESQPASMSQFMELNVLEALGRLAEGIYRLRGYAELNHAAVFKILRKHDKILKREDGIALKYPSNIENTIFADMGAFEALDASVRQAFQNRSASAEPGISPEELSKCDAQWIEQLLEERAAEILFNGVERTEPASEDGLIYLYFSALEIGPYSTQVRMTVRISLQPQRAEVQVLEINPGLRDKRTGSVEYQKDLDKLLEANAEIVLRWQDDPRSDDLRIVQQALQRFKYYLPGWFPVPDSVTEAVLRTFITSAIKAGQDEVFRALQKEAAVALLAAGLGKRSATTAGLQGPALRAERLLFFFIGLSLALVLAIIVLMALPAKDPATFSRDYFLCSFPVFRVCLSLVLVIVGMATVARVCEDNFVNHFFILTIDPRCRISPNFLFSWAMLLSSAWILIFGMYVVDYKWMVLPLSCAIVSRKQCEFPMAPRRRRWCCCCCCCHSSTTQEAAESSEASSEEDDFWQEYEQREFDSFAFPPAKLCPALCSSTRASSSGDEEDGLPRRRYSAQKHCWDQADGAGIKVRGPDYLRDKRKCQTESPMLALSFVDIFRGRDLECFSSSQRSQPRDKSTFLLVLNFRLPDSQLVACWSVPQDAEWSDSRQGRLLQRFLQEMSAPERDKRLKLIARVLEGSYMLKQAVGSKPAIIANQCRITYFAQKDFLEASVDMGDSSMGRRIRGLFDDGSSALELFVLLEGLQPEELPERLLGGLTLCHIDMRNVWSSSTRLERASWHYVLYPIVLAGISFILLVQPSSICRFRYKAQLLRGVGRTCLAPLYAVSFCDNMIGDVLTSLAKPLRDVPPAICYLSSHHPQLQSSMERFIRNGSTCPSWEASYVQPLIGGAPFWFRLLQCARRYYDTGQRRHLLNLGKYAASLLVVVLSRPGYPKWIVILASAVATCYAAIWDVTMDWGLGVEEIFLGRLNGHGDGGIILSPRGRHDSYMGESPQSWQGSAVELNLMRQTQNSQPSRHFPRRVYYIAIMMDILLRLTWVLTLMPVTILTTDIVAREILHCFMTVAEIFRRTFWAILRIEYEQVANASGYRALLWVPMKVGQRAGETEVRTARGWRTGIAQRLLN</sequence>
<proteinExistence type="predicted"/>
<feature type="transmembrane region" description="Helical" evidence="8">
    <location>
        <begin position="1519"/>
        <end position="1544"/>
    </location>
</feature>
<dbReference type="PROSITE" id="PS50088">
    <property type="entry name" value="ANK_REPEAT"/>
    <property type="match status" value="8"/>
</dbReference>
<organism evidence="10 11">
    <name type="scientific">Symbiodinium microadriaticum</name>
    <name type="common">Dinoflagellate</name>
    <name type="synonym">Zooxanthella microadriatica</name>
    <dbReference type="NCBI Taxonomy" id="2951"/>
    <lineage>
        <taxon>Eukaryota</taxon>
        <taxon>Sar</taxon>
        <taxon>Alveolata</taxon>
        <taxon>Dinophyceae</taxon>
        <taxon>Suessiales</taxon>
        <taxon>Symbiodiniaceae</taxon>
        <taxon>Symbiodinium</taxon>
    </lineage>
</organism>
<feature type="transmembrane region" description="Helical" evidence="8">
    <location>
        <begin position="877"/>
        <end position="902"/>
    </location>
</feature>
<evidence type="ECO:0000313" key="11">
    <source>
        <dbReference type="Proteomes" id="UP000186817"/>
    </source>
</evidence>
<keyword evidence="3" id="KW-0677">Repeat</keyword>
<evidence type="ECO:0000313" key="10">
    <source>
        <dbReference type="EMBL" id="OLP96883.1"/>
    </source>
</evidence>
<evidence type="ECO:0000259" key="9">
    <source>
        <dbReference type="PROSITE" id="PS51380"/>
    </source>
</evidence>
<feature type="transmembrane region" description="Helical" evidence="8">
    <location>
        <begin position="844"/>
        <end position="865"/>
    </location>
</feature>
<feature type="repeat" description="ANK" evidence="7">
    <location>
        <begin position="120"/>
        <end position="146"/>
    </location>
</feature>
<evidence type="ECO:0000256" key="6">
    <source>
        <dbReference type="ARBA" id="ARBA00023136"/>
    </source>
</evidence>
<feature type="repeat" description="ANK" evidence="7">
    <location>
        <begin position="196"/>
        <end position="229"/>
    </location>
</feature>
<dbReference type="PANTHER" id="PTHR24198:SF165">
    <property type="entry name" value="ANKYRIN REPEAT-CONTAINING PROTEIN-RELATED"/>
    <property type="match status" value="1"/>
</dbReference>
<keyword evidence="6 8" id="KW-0472">Membrane</keyword>
<dbReference type="Pfam" id="PF03124">
    <property type="entry name" value="EXS"/>
    <property type="match status" value="1"/>
</dbReference>
<protein>
    <submittedName>
        <fullName evidence="10">Ankyrin-3</fullName>
    </submittedName>
</protein>
<accession>A0A1Q9DNX8</accession>
<dbReference type="SUPFAM" id="SSF48403">
    <property type="entry name" value="Ankyrin repeat"/>
    <property type="match status" value="1"/>
</dbReference>
<dbReference type="EMBL" id="LSRX01000452">
    <property type="protein sequence ID" value="OLP96883.1"/>
    <property type="molecule type" value="Genomic_DNA"/>
</dbReference>
<comment type="subcellular location">
    <subcellularLocation>
        <location evidence="1">Membrane</location>
        <topology evidence="1">Multi-pass membrane protein</topology>
    </subcellularLocation>
</comment>
<evidence type="ECO:0000256" key="2">
    <source>
        <dbReference type="ARBA" id="ARBA00022692"/>
    </source>
</evidence>
<evidence type="ECO:0000256" key="7">
    <source>
        <dbReference type="PROSITE-ProRule" id="PRU00023"/>
    </source>
</evidence>
<keyword evidence="11" id="KW-1185">Reference proteome</keyword>
<feature type="repeat" description="ANK" evidence="7">
    <location>
        <begin position="429"/>
        <end position="451"/>
    </location>
</feature>
<keyword evidence="2 8" id="KW-0812">Transmembrane</keyword>
<dbReference type="InterPro" id="IPR009769">
    <property type="entry name" value="EDR2_C"/>
</dbReference>
<dbReference type="OrthoDB" id="9970435at2759"/>
<gene>
    <name evidence="10" type="primary">Ank3</name>
    <name evidence="10" type="ORF">AK812_SmicGene20810</name>
</gene>
<feature type="repeat" description="ANK" evidence="7">
    <location>
        <begin position="278"/>
        <end position="300"/>
    </location>
</feature>
<dbReference type="PANTHER" id="PTHR24198">
    <property type="entry name" value="ANKYRIN REPEAT AND PROTEIN KINASE DOMAIN-CONTAINING PROTEIN"/>
    <property type="match status" value="1"/>
</dbReference>
<evidence type="ECO:0000256" key="3">
    <source>
        <dbReference type="ARBA" id="ARBA00022737"/>
    </source>
</evidence>
<reference evidence="10 11" key="1">
    <citation type="submission" date="2016-02" db="EMBL/GenBank/DDBJ databases">
        <title>Genome analysis of coral dinoflagellate symbionts highlights evolutionary adaptations to a symbiotic lifestyle.</title>
        <authorList>
            <person name="Aranda M."/>
            <person name="Li Y."/>
            <person name="Liew Y.J."/>
            <person name="Baumgarten S."/>
            <person name="Simakov O."/>
            <person name="Wilson M."/>
            <person name="Piel J."/>
            <person name="Ashoor H."/>
            <person name="Bougouffa S."/>
            <person name="Bajic V.B."/>
            <person name="Ryu T."/>
            <person name="Ravasi T."/>
            <person name="Bayer T."/>
            <person name="Micklem G."/>
            <person name="Kim H."/>
            <person name="Bhak J."/>
            <person name="Lajeunesse T.C."/>
            <person name="Voolstra C.R."/>
        </authorList>
    </citation>
    <scope>NUCLEOTIDE SEQUENCE [LARGE SCALE GENOMIC DNA]</scope>
    <source>
        <strain evidence="10 11">CCMP2467</strain>
    </source>
</reference>
<dbReference type="Pfam" id="PF07059">
    <property type="entry name" value="EDR2_C"/>
    <property type="match status" value="1"/>
</dbReference>
<keyword evidence="5 7" id="KW-0040">ANK repeat</keyword>
<dbReference type="SMART" id="SM00248">
    <property type="entry name" value="ANK"/>
    <property type="match status" value="13"/>
</dbReference>
<feature type="domain" description="EXS" evidence="9">
    <location>
        <begin position="1372"/>
        <end position="1605"/>
    </location>
</feature>
<feature type="repeat" description="ANK" evidence="7">
    <location>
        <begin position="241"/>
        <end position="267"/>
    </location>
</feature>
<feature type="repeat" description="ANK" evidence="7">
    <location>
        <begin position="391"/>
        <end position="413"/>
    </location>
</feature>
<name>A0A1Q9DNX8_SYMMI</name>
<feature type="repeat" description="ANK" evidence="7">
    <location>
        <begin position="316"/>
        <end position="338"/>
    </location>
</feature>
<dbReference type="Gene3D" id="1.25.40.20">
    <property type="entry name" value="Ankyrin repeat-containing domain"/>
    <property type="match status" value="6"/>
</dbReference>
<evidence type="ECO:0000256" key="4">
    <source>
        <dbReference type="ARBA" id="ARBA00022989"/>
    </source>
</evidence>
<dbReference type="Pfam" id="PF00023">
    <property type="entry name" value="Ank"/>
    <property type="match status" value="1"/>
</dbReference>
<dbReference type="PROSITE" id="PS51380">
    <property type="entry name" value="EXS"/>
    <property type="match status" value="1"/>
</dbReference>
<evidence type="ECO:0000256" key="1">
    <source>
        <dbReference type="ARBA" id="ARBA00004141"/>
    </source>
</evidence>
<feature type="transmembrane region" description="Helical" evidence="8">
    <location>
        <begin position="929"/>
        <end position="949"/>
    </location>
</feature>
<feature type="repeat" description="ANK" evidence="7">
    <location>
        <begin position="353"/>
        <end position="381"/>
    </location>
</feature>
<feature type="transmembrane region" description="Helical" evidence="8">
    <location>
        <begin position="1276"/>
        <end position="1294"/>
    </location>
</feature>
<dbReference type="InterPro" id="IPR004342">
    <property type="entry name" value="EXS_C"/>
</dbReference>
<comment type="caution">
    <text evidence="10">The sequence shown here is derived from an EMBL/GenBank/DDBJ whole genome shotgun (WGS) entry which is preliminary data.</text>
</comment>
<dbReference type="InterPro" id="IPR036770">
    <property type="entry name" value="Ankyrin_rpt-contain_sf"/>
</dbReference>
<keyword evidence="4 8" id="KW-1133">Transmembrane helix</keyword>
<evidence type="ECO:0000256" key="8">
    <source>
        <dbReference type="SAM" id="Phobius"/>
    </source>
</evidence>
<dbReference type="PROSITE" id="PS50297">
    <property type="entry name" value="ANK_REP_REGION"/>
    <property type="match status" value="7"/>
</dbReference>
<dbReference type="GO" id="GO:0016020">
    <property type="term" value="C:membrane"/>
    <property type="evidence" value="ECO:0007669"/>
    <property type="project" value="UniProtKB-SubCell"/>
</dbReference>
<dbReference type="Proteomes" id="UP000186817">
    <property type="component" value="Unassembled WGS sequence"/>
</dbReference>
<dbReference type="InterPro" id="IPR002110">
    <property type="entry name" value="Ankyrin_rpt"/>
</dbReference>